<gene>
    <name evidence="2" type="ORF">CLV35_2834</name>
</gene>
<feature type="compositionally biased region" description="Low complexity" evidence="1">
    <location>
        <begin position="56"/>
        <end position="104"/>
    </location>
</feature>
<keyword evidence="3" id="KW-1185">Reference proteome</keyword>
<organism evidence="2 3">
    <name type="scientific">Motilibacter peucedani</name>
    <dbReference type="NCBI Taxonomy" id="598650"/>
    <lineage>
        <taxon>Bacteria</taxon>
        <taxon>Bacillati</taxon>
        <taxon>Actinomycetota</taxon>
        <taxon>Actinomycetes</taxon>
        <taxon>Motilibacterales</taxon>
        <taxon>Motilibacteraceae</taxon>
        <taxon>Motilibacter</taxon>
    </lineage>
</organism>
<dbReference type="Gene3D" id="2.60.40.420">
    <property type="entry name" value="Cupredoxins - blue copper proteins"/>
    <property type="match status" value="1"/>
</dbReference>
<reference evidence="2 3" key="1">
    <citation type="submission" date="2018-10" db="EMBL/GenBank/DDBJ databases">
        <title>Genomic Encyclopedia of Archaeal and Bacterial Type Strains, Phase II (KMG-II): from individual species to whole genera.</title>
        <authorList>
            <person name="Goeker M."/>
        </authorList>
    </citation>
    <scope>NUCLEOTIDE SEQUENCE [LARGE SCALE GENOMIC DNA]</scope>
    <source>
        <strain evidence="2 3">RP-AC37</strain>
    </source>
</reference>
<dbReference type="EMBL" id="RBWV01000013">
    <property type="protein sequence ID" value="RKS72587.1"/>
    <property type="molecule type" value="Genomic_DNA"/>
</dbReference>
<evidence type="ECO:0000313" key="3">
    <source>
        <dbReference type="Proteomes" id="UP000281955"/>
    </source>
</evidence>
<comment type="caution">
    <text evidence="2">The sequence shown here is derived from an EMBL/GenBank/DDBJ whole genome shotgun (WGS) entry which is preliminary data.</text>
</comment>
<dbReference type="SUPFAM" id="SSF49503">
    <property type="entry name" value="Cupredoxins"/>
    <property type="match status" value="1"/>
</dbReference>
<evidence type="ECO:0008006" key="4">
    <source>
        <dbReference type="Google" id="ProtNLM"/>
    </source>
</evidence>
<dbReference type="Proteomes" id="UP000281955">
    <property type="component" value="Unassembled WGS sequence"/>
</dbReference>
<dbReference type="InterPro" id="IPR008972">
    <property type="entry name" value="Cupredoxin"/>
</dbReference>
<proteinExistence type="predicted"/>
<evidence type="ECO:0000313" key="2">
    <source>
        <dbReference type="EMBL" id="RKS72587.1"/>
    </source>
</evidence>
<sequence>MLSRRVTGGRRPWPSLGGVREVRVGRPLRAACLGAVLALGAAACSGSGDKPLADEPTVGTSATAAAAPTEAPVPSPEDSAPASAVPAPSPSTSPTASAVASPTATPTPSPTRGPSASPTPSPSTSPRGAGGDTSPGGSAEREVDVRITGGRVSPPPSHVDVAKGTYVTLRVTSDVADELHVHGYDREVPLQAKVPAVLSFVADTSGSFDVETHESGLTLFQLRVR</sequence>
<feature type="region of interest" description="Disordered" evidence="1">
    <location>
        <begin position="44"/>
        <end position="141"/>
    </location>
</feature>
<name>A0A420XMT9_9ACTN</name>
<protein>
    <recommendedName>
        <fullName evidence="4">Cupredoxin-like protein</fullName>
    </recommendedName>
</protein>
<accession>A0A420XMT9</accession>
<dbReference type="AlphaFoldDB" id="A0A420XMT9"/>
<feature type="compositionally biased region" description="Pro residues" evidence="1">
    <location>
        <begin position="105"/>
        <end position="123"/>
    </location>
</feature>
<dbReference type="InParanoid" id="A0A420XMT9"/>
<evidence type="ECO:0000256" key="1">
    <source>
        <dbReference type="SAM" id="MobiDB-lite"/>
    </source>
</evidence>